<reference evidence="1" key="1">
    <citation type="journal article" date="2021" name="New Phytol.">
        <title>Evolutionary innovations through gain and loss of genes in the ectomycorrhizal Boletales.</title>
        <authorList>
            <person name="Wu G."/>
            <person name="Miyauchi S."/>
            <person name="Morin E."/>
            <person name="Kuo A."/>
            <person name="Drula E."/>
            <person name="Varga T."/>
            <person name="Kohler A."/>
            <person name="Feng B."/>
            <person name="Cao Y."/>
            <person name="Lipzen A."/>
            <person name="Daum C."/>
            <person name="Hundley H."/>
            <person name="Pangilinan J."/>
            <person name="Johnson J."/>
            <person name="Barry K."/>
            <person name="LaButti K."/>
            <person name="Ng V."/>
            <person name="Ahrendt S."/>
            <person name="Min B."/>
            <person name="Choi I.G."/>
            <person name="Park H."/>
            <person name="Plett J.M."/>
            <person name="Magnuson J."/>
            <person name="Spatafora J.W."/>
            <person name="Nagy L.G."/>
            <person name="Henrissat B."/>
            <person name="Grigoriev I.V."/>
            <person name="Yang Z.L."/>
            <person name="Xu J."/>
            <person name="Martin F.M."/>
        </authorList>
    </citation>
    <scope>NUCLEOTIDE SEQUENCE</scope>
    <source>
        <strain evidence="1">KUC20120723A-06</strain>
    </source>
</reference>
<dbReference type="Proteomes" id="UP000790709">
    <property type="component" value="Unassembled WGS sequence"/>
</dbReference>
<proteinExistence type="predicted"/>
<protein>
    <submittedName>
        <fullName evidence="1">Uncharacterized protein</fullName>
    </submittedName>
</protein>
<evidence type="ECO:0000313" key="2">
    <source>
        <dbReference type="Proteomes" id="UP000790709"/>
    </source>
</evidence>
<gene>
    <name evidence="1" type="ORF">BV22DRAFT_1029476</name>
</gene>
<name>A0ACB8BUP5_9AGAM</name>
<accession>A0ACB8BUP5</accession>
<evidence type="ECO:0000313" key="1">
    <source>
        <dbReference type="EMBL" id="KAH7929424.1"/>
    </source>
</evidence>
<dbReference type="EMBL" id="MU266341">
    <property type="protein sequence ID" value="KAH7929424.1"/>
    <property type="molecule type" value="Genomic_DNA"/>
</dbReference>
<comment type="caution">
    <text evidence="1">The sequence shown here is derived from an EMBL/GenBank/DDBJ whole genome shotgun (WGS) entry which is preliminary data.</text>
</comment>
<keyword evidence="2" id="KW-1185">Reference proteome</keyword>
<sequence length="224" mass="24717">MLSKRDVPTIDGSQANFIGLVIALCIIIVIACGVVFYLLRNHEPSEQDRAIRRERYRRQREASDGPSASVAQSWKEKLRNLWGAKSSSERRRGGRGWIQAGSDDEWDPSDSGNLERGGRMGRIASTEGDEHDAARIVHSPSSDMGGSLDMYIPAHYSDPYSKNSPTVPSVSRTLSPSPQSPSSPEPRSSMDNVEMRAPDHRHMSTQSATSVRTFEGGTKFIESL</sequence>
<organism evidence="1 2">
    <name type="scientific">Leucogyrophana mollusca</name>
    <dbReference type="NCBI Taxonomy" id="85980"/>
    <lineage>
        <taxon>Eukaryota</taxon>
        <taxon>Fungi</taxon>
        <taxon>Dikarya</taxon>
        <taxon>Basidiomycota</taxon>
        <taxon>Agaricomycotina</taxon>
        <taxon>Agaricomycetes</taxon>
        <taxon>Agaricomycetidae</taxon>
        <taxon>Boletales</taxon>
        <taxon>Boletales incertae sedis</taxon>
        <taxon>Leucogyrophana</taxon>
    </lineage>
</organism>